<dbReference type="HOGENOM" id="CLU_2690956_0_0_1"/>
<dbReference type="EMBL" id="CAEY01000823">
    <property type="status" value="NOT_ANNOTATED_CDS"/>
    <property type="molecule type" value="Genomic_DNA"/>
</dbReference>
<evidence type="ECO:0000313" key="2">
    <source>
        <dbReference type="Proteomes" id="UP000015104"/>
    </source>
</evidence>
<sequence>MDDLINELLSRMSQQQLDQSTFVQRAVYLIEQISTNLQFLMASVWNITSEHLLFLVLVAIKWTVWLLRGIGLPP</sequence>
<accession>T1JX13</accession>
<dbReference type="Proteomes" id="UP000015104">
    <property type="component" value="Unassembled WGS sequence"/>
</dbReference>
<reference evidence="2" key="1">
    <citation type="submission" date="2011-08" db="EMBL/GenBank/DDBJ databases">
        <authorList>
            <person name="Rombauts S."/>
        </authorList>
    </citation>
    <scope>NUCLEOTIDE SEQUENCE</scope>
    <source>
        <strain evidence="2">London</strain>
    </source>
</reference>
<name>T1JX13_TETUR</name>
<dbReference type="AlphaFoldDB" id="T1JX13"/>
<reference evidence="1" key="2">
    <citation type="submission" date="2015-06" db="UniProtKB">
        <authorList>
            <consortium name="EnsemblMetazoa"/>
        </authorList>
    </citation>
    <scope>IDENTIFICATION</scope>
</reference>
<dbReference type="EnsemblMetazoa" id="tetur02g10270.1">
    <property type="protein sequence ID" value="tetur02g10270.1"/>
    <property type="gene ID" value="tetur02g10270"/>
</dbReference>
<keyword evidence="2" id="KW-1185">Reference proteome</keyword>
<proteinExistence type="predicted"/>
<evidence type="ECO:0000313" key="1">
    <source>
        <dbReference type="EnsemblMetazoa" id="tetur02g10270.1"/>
    </source>
</evidence>
<organism evidence="1 2">
    <name type="scientific">Tetranychus urticae</name>
    <name type="common">Two-spotted spider mite</name>
    <dbReference type="NCBI Taxonomy" id="32264"/>
    <lineage>
        <taxon>Eukaryota</taxon>
        <taxon>Metazoa</taxon>
        <taxon>Ecdysozoa</taxon>
        <taxon>Arthropoda</taxon>
        <taxon>Chelicerata</taxon>
        <taxon>Arachnida</taxon>
        <taxon>Acari</taxon>
        <taxon>Acariformes</taxon>
        <taxon>Trombidiformes</taxon>
        <taxon>Prostigmata</taxon>
        <taxon>Eleutherengona</taxon>
        <taxon>Raphignathae</taxon>
        <taxon>Tetranychoidea</taxon>
        <taxon>Tetranychidae</taxon>
        <taxon>Tetranychus</taxon>
    </lineage>
</organism>
<protein>
    <submittedName>
        <fullName evidence="1">Uncharacterized protein</fullName>
    </submittedName>
</protein>